<evidence type="ECO:0000313" key="2">
    <source>
        <dbReference type="EMBL" id="KAF7434546.1"/>
    </source>
</evidence>
<gene>
    <name evidence="2" type="ORF">H0235_002737</name>
</gene>
<comment type="caution">
    <text evidence="2">The sequence shown here is derived from an EMBL/GenBank/DDBJ whole genome shotgun (WGS) entry which is preliminary data.</text>
</comment>
<keyword evidence="3" id="KW-1185">Reference proteome</keyword>
<feature type="region of interest" description="Disordered" evidence="1">
    <location>
        <begin position="1"/>
        <end position="59"/>
    </location>
</feature>
<evidence type="ECO:0000313" key="3">
    <source>
        <dbReference type="Proteomes" id="UP000600918"/>
    </source>
</evidence>
<dbReference type="AlphaFoldDB" id="A0A834PAK6"/>
<protein>
    <submittedName>
        <fullName evidence="2">Uncharacterized protein</fullName>
    </submittedName>
</protein>
<dbReference type="EMBL" id="JACSDY010000002">
    <property type="protein sequence ID" value="KAF7434546.1"/>
    <property type="molecule type" value="Genomic_DNA"/>
</dbReference>
<accession>A0A834PAK6</accession>
<feature type="compositionally biased region" description="Polar residues" evidence="1">
    <location>
        <begin position="49"/>
        <end position="59"/>
    </location>
</feature>
<name>A0A834PAK6_VESPE</name>
<evidence type="ECO:0000256" key="1">
    <source>
        <dbReference type="SAM" id="MobiDB-lite"/>
    </source>
</evidence>
<feature type="compositionally biased region" description="Basic residues" evidence="1">
    <location>
        <begin position="1"/>
        <end position="20"/>
    </location>
</feature>
<sequence>MRKLRKTTKLVKKEKKKNRREKSYGQGASVHANDSVKRRRKVGIRNYGRQRTSAGQASVRNESLISSSIYIRSVPLAPLWEPSTMPM</sequence>
<organism evidence="2 3">
    <name type="scientific">Vespula pensylvanica</name>
    <name type="common">Western yellow jacket</name>
    <name type="synonym">Wasp</name>
    <dbReference type="NCBI Taxonomy" id="30213"/>
    <lineage>
        <taxon>Eukaryota</taxon>
        <taxon>Metazoa</taxon>
        <taxon>Ecdysozoa</taxon>
        <taxon>Arthropoda</taxon>
        <taxon>Hexapoda</taxon>
        <taxon>Insecta</taxon>
        <taxon>Pterygota</taxon>
        <taxon>Neoptera</taxon>
        <taxon>Endopterygota</taxon>
        <taxon>Hymenoptera</taxon>
        <taxon>Apocrita</taxon>
        <taxon>Aculeata</taxon>
        <taxon>Vespoidea</taxon>
        <taxon>Vespidae</taxon>
        <taxon>Vespinae</taxon>
        <taxon>Vespula</taxon>
    </lineage>
</organism>
<proteinExistence type="predicted"/>
<reference evidence="2" key="1">
    <citation type="journal article" date="2020" name="G3 (Bethesda)">
        <title>High-Quality Assemblies for Three Invasive Social Wasps from the &lt;i&gt;Vespula&lt;/i&gt; Genus.</title>
        <authorList>
            <person name="Harrop T.W.R."/>
            <person name="Guhlin J."/>
            <person name="McLaughlin G.M."/>
            <person name="Permina E."/>
            <person name="Stockwell P."/>
            <person name="Gilligan J."/>
            <person name="Le Lec M.F."/>
            <person name="Gruber M.A.M."/>
            <person name="Quinn O."/>
            <person name="Lovegrove M."/>
            <person name="Duncan E.J."/>
            <person name="Remnant E.J."/>
            <person name="Van Eeckhoven J."/>
            <person name="Graham B."/>
            <person name="Knapp R.A."/>
            <person name="Langford K.W."/>
            <person name="Kronenberg Z."/>
            <person name="Press M.O."/>
            <person name="Eacker S.M."/>
            <person name="Wilson-Rankin E.E."/>
            <person name="Purcell J."/>
            <person name="Lester P.J."/>
            <person name="Dearden P.K."/>
        </authorList>
    </citation>
    <scope>NUCLEOTIDE SEQUENCE</scope>
    <source>
        <strain evidence="2">Volc-1</strain>
    </source>
</reference>
<dbReference type="Proteomes" id="UP000600918">
    <property type="component" value="Unassembled WGS sequence"/>
</dbReference>